<keyword evidence="2" id="KW-1185">Reference proteome</keyword>
<protein>
    <submittedName>
        <fullName evidence="1">Uncharacterized protein</fullName>
    </submittedName>
</protein>
<dbReference type="Proteomes" id="UP000246316">
    <property type="component" value="Segment"/>
</dbReference>
<reference evidence="1" key="1">
    <citation type="submission" date="2018-03" db="EMBL/GenBank/DDBJ databases">
        <title>Phage therapy in agriculture - a green tech approach to combat plant pathogenic bacteria.</title>
        <authorList>
            <person name="Carstens A.B."/>
            <person name="Djurhuus A.M."/>
            <person name="Hansen L.H."/>
        </authorList>
    </citation>
    <scope>NUCLEOTIDE SEQUENCE [LARGE SCALE GENOMIC DNA]</scope>
</reference>
<evidence type="ECO:0000313" key="1">
    <source>
        <dbReference type="EMBL" id="AWD90429.1"/>
    </source>
</evidence>
<dbReference type="EMBL" id="MH059636">
    <property type="protein sequence ID" value="AWD90429.1"/>
    <property type="molecule type" value="Genomic_DNA"/>
</dbReference>
<accession>A0A2S1GM27</accession>
<proteinExistence type="predicted"/>
<dbReference type="RefSeq" id="YP_010095228.1">
    <property type="nucleotide sequence ID" value="NC_055743.1"/>
</dbReference>
<name>A0A2S1GM27_9CAUD</name>
<evidence type="ECO:0000313" key="2">
    <source>
        <dbReference type="Proteomes" id="UP000246316"/>
    </source>
</evidence>
<sequence>MELKMIKLTKKFFDELSAENIFNNEEAFALLVEFAKREDTDFNTAEEIINHITPQLENHFSW</sequence>
<dbReference type="KEGG" id="vg:65112862"/>
<organism evidence="1 2">
    <name type="scientific">Erwinia phage Cronus</name>
    <dbReference type="NCBI Taxonomy" id="2163633"/>
    <lineage>
        <taxon>Viruses</taxon>
        <taxon>Duplodnaviria</taxon>
        <taxon>Heunggongvirae</taxon>
        <taxon>Uroviricota</taxon>
        <taxon>Caudoviricetes</taxon>
        <taxon>Pantevenvirales</taxon>
        <taxon>Straboviridae</taxon>
        <taxon>Tevenvirinae</taxon>
        <taxon>Risoevirus</taxon>
        <taxon>Risoevirus cronus</taxon>
        <taxon>Roskildevirus cronus</taxon>
    </lineage>
</organism>
<dbReference type="GeneID" id="65112862"/>